<dbReference type="EMBL" id="CP072788">
    <property type="protein sequence ID" value="QTR02508.1"/>
    <property type="molecule type" value="Genomic_DNA"/>
</dbReference>
<sequence length="252" mass="27312">MIRVPSLIRSCPEGEHCPVEPALAVLAPAGPVRAVALVLHGGSAEDHRAVGRFAPPYLRMVPFARALRRRGGCVAVWSLRHRHRGWNAPHLHPVQDARWALAEIRREHPDVPVALVGHSMGGRTALRVAGEPQVVAVCALAPWVEEGEPCEQLAGRAVLIAHGDRERTTDPRQSYRYAVRAKRVTDRVARFAVLGDGHAMLLRAGDWTRLVTDFALGELGVRPVAPRVAEAMAAPAPAGLDVPLDGKRRGGR</sequence>
<dbReference type="InterPro" id="IPR000073">
    <property type="entry name" value="AB_hydrolase_1"/>
</dbReference>
<dbReference type="GO" id="GO:0016787">
    <property type="term" value="F:hydrolase activity"/>
    <property type="evidence" value="ECO:0007669"/>
    <property type="project" value="UniProtKB-KW"/>
</dbReference>
<evidence type="ECO:0000259" key="1">
    <source>
        <dbReference type="Pfam" id="PF12697"/>
    </source>
</evidence>
<proteinExistence type="predicted"/>
<dbReference type="SUPFAM" id="SSF53474">
    <property type="entry name" value="alpha/beta-Hydrolases"/>
    <property type="match status" value="1"/>
</dbReference>
<gene>
    <name evidence="2" type="ORF">J7S33_25885</name>
</gene>
<keyword evidence="2" id="KW-0378">Hydrolase</keyword>
<feature type="domain" description="AB hydrolase-1" evidence="1">
    <location>
        <begin position="37"/>
        <end position="238"/>
    </location>
</feature>
<dbReference type="InterPro" id="IPR029058">
    <property type="entry name" value="AB_hydrolase_fold"/>
</dbReference>
<evidence type="ECO:0000313" key="2">
    <source>
        <dbReference type="EMBL" id="QTR02508.1"/>
    </source>
</evidence>
<protein>
    <submittedName>
        <fullName evidence="2">Alpha/beta fold hydrolase</fullName>
    </submittedName>
</protein>
<dbReference type="Pfam" id="PF12697">
    <property type="entry name" value="Abhydrolase_6"/>
    <property type="match status" value="1"/>
</dbReference>
<accession>A0A8T8HVE8</accession>
<dbReference type="Proteomes" id="UP000671828">
    <property type="component" value="Chromosome"/>
</dbReference>
<name>A0A8T8HVE8_9PSEU</name>
<organism evidence="2 3">
    <name type="scientific">Saccharothrix algeriensis</name>
    <dbReference type="NCBI Taxonomy" id="173560"/>
    <lineage>
        <taxon>Bacteria</taxon>
        <taxon>Bacillati</taxon>
        <taxon>Actinomycetota</taxon>
        <taxon>Actinomycetes</taxon>
        <taxon>Pseudonocardiales</taxon>
        <taxon>Pseudonocardiaceae</taxon>
        <taxon>Saccharothrix</taxon>
    </lineage>
</organism>
<reference evidence="2" key="1">
    <citation type="submission" date="2021-04" db="EMBL/GenBank/DDBJ databases">
        <title>Saccharothrix algeriensis WGS.</title>
        <authorList>
            <person name="Stuskova K."/>
            <person name="Hakalova E."/>
            <person name="Tebbal A.B."/>
            <person name="Eichmeier A."/>
        </authorList>
    </citation>
    <scope>NUCLEOTIDE SEQUENCE</scope>
    <source>
        <strain evidence="2">NRRL B-24137</strain>
    </source>
</reference>
<dbReference type="AlphaFoldDB" id="A0A8T8HVE8"/>
<evidence type="ECO:0000313" key="3">
    <source>
        <dbReference type="Proteomes" id="UP000671828"/>
    </source>
</evidence>
<dbReference type="Gene3D" id="3.40.50.1820">
    <property type="entry name" value="alpha/beta hydrolase"/>
    <property type="match status" value="1"/>
</dbReference>